<comment type="caution">
    <text evidence="2">The sequence shown here is derived from an EMBL/GenBank/DDBJ whole genome shotgun (WGS) entry which is preliminary data.</text>
</comment>
<dbReference type="AlphaFoldDB" id="A0A2H9T398"/>
<protein>
    <recommendedName>
        <fullName evidence="1">Polymerase nucleotidyl transferase domain-containing protein</fullName>
    </recommendedName>
</protein>
<organism evidence="2">
    <name type="scientific">invertebrate metagenome</name>
    <dbReference type="NCBI Taxonomy" id="1711999"/>
    <lineage>
        <taxon>unclassified sequences</taxon>
        <taxon>metagenomes</taxon>
        <taxon>organismal metagenomes</taxon>
    </lineage>
</organism>
<sequence>MIDLRQKDHRAICLLAEKTFPVGTEIWAYGSRIKGTNHETSDLDLVVHFPKTLDNIESSRLLSDFIEALRESTIPIIVQVMAWHDIPDLFKKNIQDHYQALWPESSSDPLRKPQN</sequence>
<accession>A0A2H9T398</accession>
<name>A0A2H9T398_9ZZZZ</name>
<feature type="domain" description="Polymerase nucleotidyl transferase" evidence="1">
    <location>
        <begin position="20"/>
        <end position="100"/>
    </location>
</feature>
<dbReference type="SUPFAM" id="SSF81301">
    <property type="entry name" value="Nucleotidyltransferase"/>
    <property type="match status" value="1"/>
</dbReference>
<dbReference type="CDD" id="cd05403">
    <property type="entry name" value="NT_KNTase_like"/>
    <property type="match status" value="1"/>
</dbReference>
<dbReference type="Pfam" id="PF01909">
    <property type="entry name" value="NTP_transf_2"/>
    <property type="match status" value="1"/>
</dbReference>
<dbReference type="GO" id="GO:0016779">
    <property type="term" value="F:nucleotidyltransferase activity"/>
    <property type="evidence" value="ECO:0007669"/>
    <property type="project" value="InterPro"/>
</dbReference>
<gene>
    <name evidence="2" type="ORF">CI610_03364</name>
</gene>
<proteinExistence type="predicted"/>
<evidence type="ECO:0000313" key="2">
    <source>
        <dbReference type="EMBL" id="PJE77708.1"/>
    </source>
</evidence>
<dbReference type="InterPro" id="IPR002934">
    <property type="entry name" value="Polymerase_NTP_transf_dom"/>
</dbReference>
<dbReference type="EMBL" id="NSIT01000418">
    <property type="protein sequence ID" value="PJE77708.1"/>
    <property type="molecule type" value="Genomic_DNA"/>
</dbReference>
<reference evidence="2" key="1">
    <citation type="journal article" date="2017" name="Appl. Environ. Microbiol.">
        <title>Molecular characterization of an Endozoicomonas-like organism causing infection in king scallop Pecten maximus L.</title>
        <authorList>
            <person name="Cano I."/>
            <person name="van Aerle R."/>
            <person name="Ross S."/>
            <person name="Verner-Jeffreys D.W."/>
            <person name="Paley R.K."/>
            <person name="Rimmer G."/>
            <person name="Ryder D."/>
            <person name="Hooper P."/>
            <person name="Stone D."/>
            <person name="Feist S.W."/>
        </authorList>
    </citation>
    <scope>NUCLEOTIDE SEQUENCE</scope>
</reference>
<dbReference type="Gene3D" id="3.30.460.10">
    <property type="entry name" value="Beta Polymerase, domain 2"/>
    <property type="match status" value="1"/>
</dbReference>
<evidence type="ECO:0000259" key="1">
    <source>
        <dbReference type="Pfam" id="PF01909"/>
    </source>
</evidence>
<dbReference type="InterPro" id="IPR043519">
    <property type="entry name" value="NT_sf"/>
</dbReference>